<sequence>MSGPPDNPCTTCGACCASFRVDFSRDELDEAGGTVPAGLAVDVTDTTCRMRGTDHARPRCAALVGQVGVKAHCGIYEWRPSPCREFGALAPLGLPDDACTRARARHGLPPLAGFG</sequence>
<name>A0A2S5SRU7_9BURK</name>
<organism evidence="1 2">
    <name type="scientific">Caldimonas caldifontis</name>
    <dbReference type="NCBI Taxonomy" id="1452508"/>
    <lineage>
        <taxon>Bacteria</taxon>
        <taxon>Pseudomonadati</taxon>
        <taxon>Pseudomonadota</taxon>
        <taxon>Betaproteobacteria</taxon>
        <taxon>Burkholderiales</taxon>
        <taxon>Sphaerotilaceae</taxon>
        <taxon>Caldimonas</taxon>
    </lineage>
</organism>
<evidence type="ECO:0000313" key="2">
    <source>
        <dbReference type="Proteomes" id="UP000238605"/>
    </source>
</evidence>
<reference evidence="1 2" key="1">
    <citation type="submission" date="2018-02" db="EMBL/GenBank/DDBJ databases">
        <title>Reclassifiation of [Polyangium] brachysporum DSM 7029 as Guopingzhaonella breviflexa gen. nov., sp. nov., a member of the family Comamonadaceae.</title>
        <authorList>
            <person name="Tang B."/>
        </authorList>
    </citation>
    <scope>NUCLEOTIDE SEQUENCE [LARGE SCALE GENOMIC DNA]</scope>
    <source>
        <strain evidence="1 2">BCRC 80649</strain>
    </source>
</reference>
<dbReference type="RefSeq" id="WP_104303463.1">
    <property type="nucleotide sequence ID" value="NZ_PSNX01000014.1"/>
</dbReference>
<dbReference type="InterPro" id="IPR005358">
    <property type="entry name" value="Puta_zinc/iron-chelating_dom"/>
</dbReference>
<dbReference type="EMBL" id="PSNX01000014">
    <property type="protein sequence ID" value="PPE65468.1"/>
    <property type="molecule type" value="Genomic_DNA"/>
</dbReference>
<gene>
    <name evidence="1" type="ORF">C1704_14545</name>
</gene>
<keyword evidence="2" id="KW-1185">Reference proteome</keyword>
<proteinExistence type="predicted"/>
<dbReference type="Proteomes" id="UP000238605">
    <property type="component" value="Unassembled WGS sequence"/>
</dbReference>
<comment type="caution">
    <text evidence="1">The sequence shown here is derived from an EMBL/GenBank/DDBJ whole genome shotgun (WGS) entry which is preliminary data.</text>
</comment>
<protein>
    <submittedName>
        <fullName evidence="1">YkgJ family cysteine cluster protein</fullName>
    </submittedName>
</protein>
<dbReference type="OrthoDB" id="196483at2"/>
<dbReference type="Pfam" id="PF03692">
    <property type="entry name" value="CxxCxxCC"/>
    <property type="match status" value="1"/>
</dbReference>
<evidence type="ECO:0000313" key="1">
    <source>
        <dbReference type="EMBL" id="PPE65468.1"/>
    </source>
</evidence>
<dbReference type="AlphaFoldDB" id="A0A2S5SRU7"/>
<accession>A0A2S5SRU7</accession>